<evidence type="ECO:0000256" key="1">
    <source>
        <dbReference type="ARBA" id="ARBA00004442"/>
    </source>
</evidence>
<protein>
    <recommendedName>
        <fullName evidence="7">OmpA-like domain-containing protein</fullName>
    </recommendedName>
</protein>
<dbReference type="RefSeq" id="WP_284364929.1">
    <property type="nucleotide sequence ID" value="NZ_BSNI01000002.1"/>
</dbReference>
<gene>
    <name evidence="8" type="ORF">GCM10007879_24430</name>
</gene>
<dbReference type="InterPro" id="IPR006665">
    <property type="entry name" value="OmpA-like"/>
</dbReference>
<name>A0ABQ5UUW9_9HYPH</name>
<proteinExistence type="predicted"/>
<evidence type="ECO:0000256" key="6">
    <source>
        <dbReference type="SAM" id="Phobius"/>
    </source>
</evidence>
<dbReference type="InterPro" id="IPR050330">
    <property type="entry name" value="Bact_OuterMem_StrucFunc"/>
</dbReference>
<dbReference type="InterPro" id="IPR036737">
    <property type="entry name" value="OmpA-like_sf"/>
</dbReference>
<dbReference type="PRINTS" id="PR01021">
    <property type="entry name" value="OMPADOMAIN"/>
</dbReference>
<comment type="caution">
    <text evidence="8">The sequence shown here is derived from an EMBL/GenBank/DDBJ whole genome shotgun (WGS) entry which is preliminary data.</text>
</comment>
<dbReference type="PROSITE" id="PS51123">
    <property type="entry name" value="OMPA_2"/>
    <property type="match status" value="1"/>
</dbReference>
<dbReference type="Proteomes" id="UP001161405">
    <property type="component" value="Unassembled WGS sequence"/>
</dbReference>
<keyword evidence="6" id="KW-0812">Transmembrane</keyword>
<dbReference type="InterPro" id="IPR006664">
    <property type="entry name" value="OMP_bac"/>
</dbReference>
<dbReference type="EMBL" id="BSNI01000002">
    <property type="protein sequence ID" value="GLQ18194.1"/>
    <property type="molecule type" value="Genomic_DNA"/>
</dbReference>
<keyword evidence="3" id="KW-0998">Cell outer membrane</keyword>
<evidence type="ECO:0000256" key="3">
    <source>
        <dbReference type="ARBA" id="ARBA00023237"/>
    </source>
</evidence>
<accession>A0ABQ5UUW9</accession>
<keyword evidence="2 4" id="KW-0472">Membrane</keyword>
<dbReference type="SUPFAM" id="SSF103088">
    <property type="entry name" value="OmpA-like"/>
    <property type="match status" value="1"/>
</dbReference>
<sequence length="1303" mass="139257">MGFLSRVKWVNIFGAAIVVAGLGAPFAVWQNQLNVENTLRAQVQKDLSDFGHGWADVEVDGRSISASGLATSASQIEDAREVLARINIASEFTLDAELAPKLEPFSLKLSKDSKNRSMVGGMPTQALIAQTTKWFGDGEIDLKLASGSPAPNDWRDASEFAIRLLQHFDQGTVDVNGLEVSFDGRAKDHEALHTLDVVFGAGFPDNLKRGTGNIIAPLVSPYVLSLTKSDENMLVANGNVAAKEIAAELGNKGFAAEMLRVSSGEPEGFSNAITALVDVLLALKTGQVEISDETIKINGVAQAFADFDKANALPDQLNAFKVALQLERPTVKPFTLKFELVDDQLVIAGYVPSDEEADKIQTLADQVSVENVRVANGAPEKFGAAIDAVALALSHLQNGASAAIEDDKIIVQGQAISPQDFLALQAEFGQNIPDGYDLAVANIELPTISPYQWSLEKENEGRVRLAGYTPSQELTSEILNAITAPEIVNELLPAAGQPEGFAEITLASASASNFMVEGQIGFNEGGWAIDAKTANKDQQNSLLQEFSDKQIQIDGWQSAQFTVLPPPVADPYLFEAKIENGELTFAGNVRSEETQLLLTGMGQSDVSLASGEPEGFEEAVNVGISALQRLEIGSFKFNGENWELTGTAAHQDDVDAIMGDLGEYALPSNGWQFDLDAKIVPIVPYLWSAEKSEDGTLLQSGYVPNEQVLQQLSETQGNTDNLKIGLGAPEGFGDQAVAALQALDLLQAGRASLSGEVWTLLGSAKSDEAIAQITETLAPFGSSFRLDLHVVLPIDQLTLSATKTEDGLFVYDGFLADDLVWSRDGDKLSLVGAQPASREAFLARTERGLGILAMLDEGTLQFDGENWKIAGIAPDKAVETVIGQMLSDDSEPEWQVSLQNAADIAEAEEQARLEAEAKAKAEAEEQARLEAEAKAKAEAEEKARLEAEAKAEAEEKARLEAEAKAKAEAEEQARLEAEAKAKAEAEEQARLEAEAKAKAEEQARLEAEAKAKAEAEEQARLEAQAKAKAEAEEQARLEAEAKAKAEAEEQARLEAEAKAKAEADALKNAFSWTIKKEDGALSMNGNTPDAGVRYSLQLATGIADVSSLSIGEGAPDRFAASALSAIEALGHLPQGAARLEAGTWIFEGSAPDFVARDRAIAALALAPNDWQIEITTPPAWVICEEVIVDLLKQSSIEFQSGSTNLNETSLAVLSDIAAQLSLCPEAVVEVEGHTDADGPADANLTLSVLRAERVVDQLIELGVDPTRLFAVGYGETLPIATNDTRAGKKQNRRIVFAVRSALE</sequence>
<evidence type="ECO:0000256" key="2">
    <source>
        <dbReference type="ARBA" id="ARBA00023136"/>
    </source>
</evidence>
<evidence type="ECO:0000259" key="7">
    <source>
        <dbReference type="PROSITE" id="PS51123"/>
    </source>
</evidence>
<evidence type="ECO:0000313" key="9">
    <source>
        <dbReference type="Proteomes" id="UP001161405"/>
    </source>
</evidence>
<reference evidence="8" key="1">
    <citation type="journal article" date="2014" name="Int. J. Syst. Evol. Microbiol.">
        <title>Complete genome of a new Firmicutes species belonging to the dominant human colonic microbiota ('Ruminococcus bicirculans') reveals two chromosomes and a selective capacity to utilize plant glucans.</title>
        <authorList>
            <consortium name="NISC Comparative Sequencing Program"/>
            <person name="Wegmann U."/>
            <person name="Louis P."/>
            <person name="Goesmann A."/>
            <person name="Henrissat B."/>
            <person name="Duncan S.H."/>
            <person name="Flint H.J."/>
        </authorList>
    </citation>
    <scope>NUCLEOTIDE SEQUENCE</scope>
    <source>
        <strain evidence="8">NBRC 107169</strain>
    </source>
</reference>
<keyword evidence="9" id="KW-1185">Reference proteome</keyword>
<dbReference type="CDD" id="cd07185">
    <property type="entry name" value="OmpA_C-like"/>
    <property type="match status" value="1"/>
</dbReference>
<feature type="region of interest" description="Disordered" evidence="5">
    <location>
        <begin position="967"/>
        <end position="986"/>
    </location>
</feature>
<keyword evidence="6" id="KW-1133">Transmembrane helix</keyword>
<evidence type="ECO:0000313" key="8">
    <source>
        <dbReference type="EMBL" id="GLQ18194.1"/>
    </source>
</evidence>
<dbReference type="Pfam" id="PF00691">
    <property type="entry name" value="OmpA"/>
    <property type="match status" value="1"/>
</dbReference>
<comment type="subcellular location">
    <subcellularLocation>
        <location evidence="1">Cell outer membrane</location>
    </subcellularLocation>
</comment>
<dbReference type="Gene3D" id="3.40.1520.20">
    <property type="match status" value="3"/>
</dbReference>
<dbReference type="Gene3D" id="3.30.1330.60">
    <property type="entry name" value="OmpA-like domain"/>
    <property type="match status" value="1"/>
</dbReference>
<evidence type="ECO:0000256" key="4">
    <source>
        <dbReference type="PROSITE-ProRule" id="PRU00473"/>
    </source>
</evidence>
<feature type="transmembrane region" description="Helical" evidence="6">
    <location>
        <begin position="9"/>
        <end position="29"/>
    </location>
</feature>
<feature type="domain" description="OmpA-like" evidence="7">
    <location>
        <begin position="1185"/>
        <end position="1302"/>
    </location>
</feature>
<reference evidence="8" key="2">
    <citation type="submission" date="2023-01" db="EMBL/GenBank/DDBJ databases">
        <title>Draft genome sequence of Maritalea porphyrae strain NBRC 107169.</title>
        <authorList>
            <person name="Sun Q."/>
            <person name="Mori K."/>
        </authorList>
    </citation>
    <scope>NUCLEOTIDE SEQUENCE</scope>
    <source>
        <strain evidence="8">NBRC 107169</strain>
    </source>
</reference>
<dbReference type="PANTHER" id="PTHR30329">
    <property type="entry name" value="STATOR ELEMENT OF FLAGELLAR MOTOR COMPLEX"/>
    <property type="match status" value="1"/>
</dbReference>
<organism evidence="8 9">
    <name type="scientific">Maritalea porphyrae</name>
    <dbReference type="NCBI Taxonomy" id="880732"/>
    <lineage>
        <taxon>Bacteria</taxon>
        <taxon>Pseudomonadati</taxon>
        <taxon>Pseudomonadota</taxon>
        <taxon>Alphaproteobacteria</taxon>
        <taxon>Hyphomicrobiales</taxon>
        <taxon>Devosiaceae</taxon>
        <taxon>Maritalea</taxon>
    </lineage>
</organism>
<dbReference type="PANTHER" id="PTHR30329:SF21">
    <property type="entry name" value="LIPOPROTEIN YIAD-RELATED"/>
    <property type="match status" value="1"/>
</dbReference>
<feature type="region of interest" description="Disordered" evidence="5">
    <location>
        <begin position="932"/>
        <end position="953"/>
    </location>
</feature>
<evidence type="ECO:0000256" key="5">
    <source>
        <dbReference type="SAM" id="MobiDB-lite"/>
    </source>
</evidence>